<evidence type="ECO:0000259" key="3">
    <source>
        <dbReference type="Pfam" id="PF02397"/>
    </source>
</evidence>
<reference evidence="5" key="1">
    <citation type="submission" date="2011-07" db="EMBL/GenBank/DDBJ databases">
        <title>The complete genome of Cyclobacterium marinum DSM 745.</title>
        <authorList>
            <person name="Lucas S."/>
            <person name="Han J."/>
            <person name="Lapidus A."/>
            <person name="Bruce D."/>
            <person name="Goodwin L."/>
            <person name="Pitluck S."/>
            <person name="Peters L."/>
            <person name="Kyrpides N."/>
            <person name="Mavromatis K."/>
            <person name="Ivanova N."/>
            <person name="Ovchinnikova G."/>
            <person name="Chertkov O."/>
            <person name="Detter J.C."/>
            <person name="Tapia R."/>
            <person name="Han C."/>
            <person name="Land M."/>
            <person name="Hauser L."/>
            <person name="Markowitz V."/>
            <person name="Cheng J.-F."/>
            <person name="Hugenholtz P."/>
            <person name="Woyke T."/>
            <person name="Wu D."/>
            <person name="Tindall B."/>
            <person name="Schuetze A."/>
            <person name="Brambilla E."/>
            <person name="Klenk H.-P."/>
            <person name="Eisen J.A."/>
        </authorList>
    </citation>
    <scope>NUCLEOTIDE SEQUENCE [LARGE SCALE GENOMIC DNA]</scope>
    <source>
        <strain evidence="5">ATCC 25205 / DSM 745 / LMG 13164 / NCIMB 1802</strain>
    </source>
</reference>
<dbReference type="PANTHER" id="PTHR30576:SF8">
    <property type="entry name" value="UNDECAPRENYL-PHOSPHATE GALACTOSE PHOSPHOTRANSFERASE"/>
    <property type="match status" value="1"/>
</dbReference>
<dbReference type="KEGG" id="cmr:Cycma_3103"/>
<dbReference type="GO" id="GO:0016780">
    <property type="term" value="F:phosphotransferase activity, for other substituted phosphate groups"/>
    <property type="evidence" value="ECO:0007669"/>
    <property type="project" value="TreeGrafter"/>
</dbReference>
<dbReference type="STRING" id="880070.Cycma_3103"/>
<keyword evidence="2" id="KW-1133">Transmembrane helix</keyword>
<dbReference type="RefSeq" id="WP_014021121.1">
    <property type="nucleotide sequence ID" value="NC_015914.1"/>
</dbReference>
<sequence length="196" mass="22749">MSKRIFDLFVSFVLLVFFLPVMLVIALLLLWEYQGNILFIQPRSGKKGKPFKLFKFKTMADQFGKDGLPLPDELRLTPIGRALRNTSLDELPQLINVLKGEMSLVGPRPLLPEYLPLYSEEQSKRHDVLPGITGLAQVRGRNSIDWPTKFKYDVWYVRNQHFLLDLKIMFLTLKPLLFRENIDFQSDVSMKKFTGS</sequence>
<dbReference type="PANTHER" id="PTHR30576">
    <property type="entry name" value="COLANIC BIOSYNTHESIS UDP-GLUCOSE LIPID CARRIER TRANSFERASE"/>
    <property type="match status" value="1"/>
</dbReference>
<dbReference type="EMBL" id="CP002955">
    <property type="protein sequence ID" value="AEL26831.1"/>
    <property type="molecule type" value="Genomic_DNA"/>
</dbReference>
<gene>
    <name evidence="4" type="ordered locus">Cycma_3103</name>
</gene>
<dbReference type="HOGENOM" id="CLU_024920_1_4_10"/>
<keyword evidence="2" id="KW-0812">Transmembrane</keyword>
<dbReference type="OrthoDB" id="9808602at2"/>
<evidence type="ECO:0000313" key="5">
    <source>
        <dbReference type="Proteomes" id="UP000001635"/>
    </source>
</evidence>
<organism evidence="4 5">
    <name type="scientific">Cyclobacterium marinum (strain ATCC 25205 / DSM 745 / LMG 13164 / NCIMB 1802)</name>
    <name type="common">Flectobacillus marinus</name>
    <dbReference type="NCBI Taxonomy" id="880070"/>
    <lineage>
        <taxon>Bacteria</taxon>
        <taxon>Pseudomonadati</taxon>
        <taxon>Bacteroidota</taxon>
        <taxon>Cytophagia</taxon>
        <taxon>Cytophagales</taxon>
        <taxon>Cyclobacteriaceae</taxon>
        <taxon>Cyclobacterium</taxon>
    </lineage>
</organism>
<evidence type="ECO:0000256" key="1">
    <source>
        <dbReference type="ARBA" id="ARBA00006464"/>
    </source>
</evidence>
<evidence type="ECO:0000313" key="4">
    <source>
        <dbReference type="EMBL" id="AEL26831.1"/>
    </source>
</evidence>
<accession>G0J679</accession>
<keyword evidence="5" id="KW-1185">Reference proteome</keyword>
<name>G0J679_CYCMS</name>
<comment type="similarity">
    <text evidence="1">Belongs to the bacterial sugar transferase family.</text>
</comment>
<evidence type="ECO:0000256" key="2">
    <source>
        <dbReference type="SAM" id="Phobius"/>
    </source>
</evidence>
<dbReference type="InterPro" id="IPR003362">
    <property type="entry name" value="Bact_transf"/>
</dbReference>
<feature type="domain" description="Bacterial sugar transferase" evidence="3">
    <location>
        <begin position="3"/>
        <end position="176"/>
    </location>
</feature>
<dbReference type="eggNOG" id="COG2148">
    <property type="taxonomic scope" value="Bacteria"/>
</dbReference>
<dbReference type="Proteomes" id="UP000001635">
    <property type="component" value="Chromosome"/>
</dbReference>
<dbReference type="AlphaFoldDB" id="G0J679"/>
<dbReference type="Pfam" id="PF02397">
    <property type="entry name" value="Bac_transf"/>
    <property type="match status" value="1"/>
</dbReference>
<protein>
    <submittedName>
        <fullName evidence="4">Sugar transferase</fullName>
    </submittedName>
</protein>
<keyword evidence="4" id="KW-0808">Transferase</keyword>
<feature type="transmembrane region" description="Helical" evidence="2">
    <location>
        <begin position="12"/>
        <end position="31"/>
    </location>
</feature>
<proteinExistence type="inferred from homology"/>
<keyword evidence="2" id="KW-0472">Membrane</keyword>